<organism evidence="1 2">
    <name type="scientific">Actinomadura soli</name>
    <dbReference type="NCBI Taxonomy" id="2508997"/>
    <lineage>
        <taxon>Bacteria</taxon>
        <taxon>Bacillati</taxon>
        <taxon>Actinomycetota</taxon>
        <taxon>Actinomycetes</taxon>
        <taxon>Streptosporangiales</taxon>
        <taxon>Thermomonosporaceae</taxon>
        <taxon>Actinomadura</taxon>
    </lineage>
</organism>
<reference evidence="1 2" key="1">
    <citation type="submission" date="2019-05" db="EMBL/GenBank/DDBJ databases">
        <title>Draft genome sequence of Actinomadura sp. 14C53.</title>
        <authorList>
            <person name="Saricaoglu S."/>
            <person name="Isik K."/>
        </authorList>
    </citation>
    <scope>NUCLEOTIDE SEQUENCE [LARGE SCALE GENOMIC DNA]</scope>
    <source>
        <strain evidence="1 2">14C53</strain>
    </source>
</reference>
<dbReference type="AlphaFoldDB" id="A0A5C4JEK6"/>
<accession>A0A5C4JEK6</accession>
<dbReference type="Proteomes" id="UP000309174">
    <property type="component" value="Unassembled WGS sequence"/>
</dbReference>
<gene>
    <name evidence="1" type="ORF">ETD83_10925</name>
</gene>
<keyword evidence="2" id="KW-1185">Reference proteome</keyword>
<protein>
    <submittedName>
        <fullName evidence="1">Threonine transporter</fullName>
    </submittedName>
</protein>
<proteinExistence type="predicted"/>
<evidence type="ECO:0000313" key="1">
    <source>
        <dbReference type="EMBL" id="TMR03411.1"/>
    </source>
</evidence>
<dbReference type="InterPro" id="IPR046904">
    <property type="entry name" value="ABC-3C_MC2"/>
</dbReference>
<sequence>MNPLNSPLEIGMRALVLLAESHPQPLDLAQLALLDHAVLHSGDLDGPPSLHPSLPGHTGELGMKRTVLEQALLVLIRAGLANVEADETGLVYRATESGPAFVDILEAPYVGRLRQRAEWAVHHWAPETDVRATTADLLNGSLPSPTPFEGRRD</sequence>
<comment type="caution">
    <text evidence="1">The sequence shown here is derived from an EMBL/GenBank/DDBJ whole genome shotgun (WGS) entry which is preliminary data.</text>
</comment>
<dbReference type="Pfam" id="PF20288">
    <property type="entry name" value="MC2"/>
    <property type="match status" value="1"/>
</dbReference>
<name>A0A5C4JEK6_9ACTN</name>
<dbReference type="RefSeq" id="WP_138644962.1">
    <property type="nucleotide sequence ID" value="NZ_VCKW01000041.1"/>
</dbReference>
<dbReference type="EMBL" id="VCKW01000041">
    <property type="protein sequence ID" value="TMR03411.1"/>
    <property type="molecule type" value="Genomic_DNA"/>
</dbReference>
<dbReference type="OrthoDB" id="8662245at2"/>
<evidence type="ECO:0000313" key="2">
    <source>
        <dbReference type="Proteomes" id="UP000309174"/>
    </source>
</evidence>